<name>A0A4Q2DF40_9AGAR</name>
<reference evidence="1 2" key="1">
    <citation type="submission" date="2019-01" db="EMBL/GenBank/DDBJ databases">
        <title>Draft genome sequence of Psathyrella aberdarensis IHI B618.</title>
        <authorList>
            <person name="Buettner E."/>
            <person name="Kellner H."/>
        </authorList>
    </citation>
    <scope>NUCLEOTIDE SEQUENCE [LARGE SCALE GENOMIC DNA]</scope>
    <source>
        <strain evidence="1 2">IHI B618</strain>
    </source>
</reference>
<dbReference type="AlphaFoldDB" id="A0A4Q2DF40"/>
<evidence type="ECO:0000313" key="2">
    <source>
        <dbReference type="Proteomes" id="UP000290288"/>
    </source>
</evidence>
<protein>
    <submittedName>
        <fullName evidence="1">Uncharacterized protein</fullName>
    </submittedName>
</protein>
<proteinExistence type="predicted"/>
<gene>
    <name evidence="1" type="ORF">EST38_g7468</name>
</gene>
<evidence type="ECO:0000313" key="1">
    <source>
        <dbReference type="EMBL" id="RXW18397.1"/>
    </source>
</evidence>
<sequence>MYLDERGPNDAVEVLDRISSTLPIHLVLGQVKDYIPTAVHDALTGPAPGRHLASVTLMPDVGHLIPQEKPDELAVVLFKILKQITSNLIAHAKL</sequence>
<dbReference type="Proteomes" id="UP000290288">
    <property type="component" value="Unassembled WGS sequence"/>
</dbReference>
<dbReference type="STRING" id="2316362.A0A4Q2DF40"/>
<dbReference type="OrthoDB" id="94039at2759"/>
<dbReference type="EMBL" id="SDEE01000269">
    <property type="protein sequence ID" value="RXW18397.1"/>
    <property type="molecule type" value="Genomic_DNA"/>
</dbReference>
<keyword evidence="2" id="KW-1185">Reference proteome</keyword>
<dbReference type="InterPro" id="IPR029058">
    <property type="entry name" value="AB_hydrolase_fold"/>
</dbReference>
<dbReference type="Gene3D" id="3.40.50.1820">
    <property type="entry name" value="alpha/beta hydrolase"/>
    <property type="match status" value="1"/>
</dbReference>
<comment type="caution">
    <text evidence="1">The sequence shown here is derived from an EMBL/GenBank/DDBJ whole genome shotgun (WGS) entry which is preliminary data.</text>
</comment>
<accession>A0A4Q2DF40</accession>
<organism evidence="1 2">
    <name type="scientific">Candolleomyces aberdarensis</name>
    <dbReference type="NCBI Taxonomy" id="2316362"/>
    <lineage>
        <taxon>Eukaryota</taxon>
        <taxon>Fungi</taxon>
        <taxon>Dikarya</taxon>
        <taxon>Basidiomycota</taxon>
        <taxon>Agaricomycotina</taxon>
        <taxon>Agaricomycetes</taxon>
        <taxon>Agaricomycetidae</taxon>
        <taxon>Agaricales</taxon>
        <taxon>Agaricineae</taxon>
        <taxon>Psathyrellaceae</taxon>
        <taxon>Candolleomyces</taxon>
    </lineage>
</organism>
<dbReference type="SUPFAM" id="SSF53474">
    <property type="entry name" value="alpha/beta-Hydrolases"/>
    <property type="match status" value="1"/>
</dbReference>